<sequence length="203" mass="22566">MSIVLNRCGSVSEEMSNSSENEVESLPQITEEKHQELGVSHVPIVSSFNERIRPLLDAVDKLRHLQVMKEGIQLPTIVVVARCLPEIVRKINEKLNASISELNRMPKTLSSVGEALTTFMGIVGSAKESLNKIIFCVRNLVNKEMEEEIVQELVGRHDGAIEKMLEESPAVAAKREKLNVSIKLLRESNNVLANIMDKIASNV</sequence>
<organism evidence="1 2">
    <name type="scientific">Populus alba</name>
    <name type="common">White poplar</name>
    <dbReference type="NCBI Taxonomy" id="43335"/>
    <lineage>
        <taxon>Eukaryota</taxon>
        <taxon>Viridiplantae</taxon>
        <taxon>Streptophyta</taxon>
        <taxon>Embryophyta</taxon>
        <taxon>Tracheophyta</taxon>
        <taxon>Spermatophyta</taxon>
        <taxon>Magnoliopsida</taxon>
        <taxon>eudicotyledons</taxon>
        <taxon>Gunneridae</taxon>
        <taxon>Pentapetalae</taxon>
        <taxon>rosids</taxon>
        <taxon>fabids</taxon>
        <taxon>Malpighiales</taxon>
        <taxon>Salicaceae</taxon>
        <taxon>Saliceae</taxon>
        <taxon>Populus</taxon>
    </lineage>
</organism>
<evidence type="ECO:0000313" key="1">
    <source>
        <dbReference type="EMBL" id="KAL3579754.1"/>
    </source>
</evidence>
<dbReference type="EMBL" id="RCHU02000009">
    <property type="protein sequence ID" value="KAL3579754.1"/>
    <property type="molecule type" value="Genomic_DNA"/>
</dbReference>
<comment type="caution">
    <text evidence="1">The sequence shown here is derived from an EMBL/GenBank/DDBJ whole genome shotgun (WGS) entry which is preliminary data.</text>
</comment>
<gene>
    <name evidence="1" type="ORF">D5086_017589</name>
</gene>
<keyword evidence="2" id="KW-1185">Reference proteome</keyword>
<dbReference type="Proteomes" id="UP000309997">
    <property type="component" value="Unassembled WGS sequence"/>
</dbReference>
<evidence type="ECO:0000313" key="2">
    <source>
        <dbReference type="Proteomes" id="UP000309997"/>
    </source>
</evidence>
<name>A0ACC4BMS0_POPAL</name>
<accession>A0ACC4BMS0</accession>
<reference evidence="1 2" key="1">
    <citation type="journal article" date="2024" name="Plant Biotechnol. J.">
        <title>Genome and CRISPR/Cas9 system of a widespread forest tree (Populus alba) in the world.</title>
        <authorList>
            <person name="Liu Y.J."/>
            <person name="Jiang P.F."/>
            <person name="Han X.M."/>
            <person name="Li X.Y."/>
            <person name="Wang H.M."/>
            <person name="Wang Y.J."/>
            <person name="Wang X.X."/>
            <person name="Zeng Q.Y."/>
        </authorList>
    </citation>
    <scope>NUCLEOTIDE SEQUENCE [LARGE SCALE GENOMIC DNA]</scope>
    <source>
        <strain evidence="2">cv. PAL-ZL1</strain>
    </source>
</reference>
<proteinExistence type="predicted"/>
<protein>
    <submittedName>
        <fullName evidence="1">Uncharacterized protein</fullName>
    </submittedName>
</protein>